<dbReference type="Proteomes" id="UP000005226">
    <property type="component" value="Chromosome 11"/>
</dbReference>
<feature type="region of interest" description="Disordered" evidence="7">
    <location>
        <begin position="161"/>
        <end position="198"/>
    </location>
</feature>
<dbReference type="GeneTree" id="ENSGT00940000157083"/>
<evidence type="ECO:0000313" key="10">
    <source>
        <dbReference type="Proteomes" id="UP000005226"/>
    </source>
</evidence>
<dbReference type="GO" id="GO:0046983">
    <property type="term" value="F:protein dimerization activity"/>
    <property type="evidence" value="ECO:0007669"/>
    <property type="project" value="InterPro"/>
</dbReference>
<dbReference type="PANTHER" id="PTHR46117">
    <property type="entry name" value="FI24210P1"/>
    <property type="match status" value="1"/>
</dbReference>
<dbReference type="GO" id="GO:0000978">
    <property type="term" value="F:RNA polymerase II cis-regulatory region sequence-specific DNA binding"/>
    <property type="evidence" value="ECO:0007669"/>
    <property type="project" value="TreeGrafter"/>
</dbReference>
<feature type="domain" description="BHLH" evidence="8">
    <location>
        <begin position="188"/>
        <end position="243"/>
    </location>
</feature>
<feature type="compositionally biased region" description="Basic and acidic residues" evidence="7">
    <location>
        <begin position="179"/>
        <end position="198"/>
    </location>
</feature>
<dbReference type="GO" id="GO:0000981">
    <property type="term" value="F:DNA-binding transcription factor activity, RNA polymerase II-specific"/>
    <property type="evidence" value="ECO:0007669"/>
    <property type="project" value="TreeGrafter"/>
</dbReference>
<sequence length="329" mass="35235">MKSQQKSPEPDGNVAVCEEGSVATAEDPAAIATIQSAATFSDQPIKYVFKTEGTGGQVTYRVIQVSDGQLEGQTDGAAAVSLVTGFPAAGQTVTQAVFSQTDGLEGDGGAEAQYAYYPATIAEATSGTMVTTVQASDTLLGQTTPTGQVYVMMSPQEVLTGSSQRSIAPRTQPYIAKQEAPRGSRDEKRRAQHNEVERRRRDKINNWIVQLSKTIPDCNIDYTKTGQSKGGILSKACEYIKELRQSNLKLGEDVGALDRVRIDNQLLRQEVALQSRGGAGGAQASESTLTTLSFSDRRLEVQEPDPEEPAASARDRGLVQHRAPVTEPA</sequence>
<dbReference type="PROSITE" id="PS50888">
    <property type="entry name" value="BHLH"/>
    <property type="match status" value="1"/>
</dbReference>
<dbReference type="InterPro" id="IPR051732">
    <property type="entry name" value="USF"/>
</dbReference>
<dbReference type="OMA" id="MTHAVIQ"/>
<evidence type="ECO:0000256" key="7">
    <source>
        <dbReference type="SAM" id="MobiDB-lite"/>
    </source>
</evidence>
<proteinExistence type="predicted"/>
<reference evidence="9" key="3">
    <citation type="submission" date="2025-09" db="UniProtKB">
        <authorList>
            <consortium name="Ensembl"/>
        </authorList>
    </citation>
    <scope>IDENTIFICATION</scope>
</reference>
<dbReference type="Ensembl" id="ENSTRUT00000054359.2">
    <property type="protein sequence ID" value="ENSTRUP00000050065.2"/>
    <property type="gene ID" value="ENSTRUG00000021581.2"/>
</dbReference>
<name>A0A3B5K9L0_TAKRU</name>
<dbReference type="GO" id="GO:0045944">
    <property type="term" value="P:positive regulation of transcription by RNA polymerase II"/>
    <property type="evidence" value="ECO:0007669"/>
    <property type="project" value="UniProtKB-ARBA"/>
</dbReference>
<keyword evidence="10" id="KW-1185">Reference proteome</keyword>
<evidence type="ECO:0000256" key="4">
    <source>
        <dbReference type="ARBA" id="ARBA00023163"/>
    </source>
</evidence>
<reference evidence="9 10" key="1">
    <citation type="journal article" date="2011" name="Genome Biol. Evol.">
        <title>Integration of the genetic map and genome assembly of fugu facilitates insights into distinct features of genome evolution in teleosts and mammals.</title>
        <authorList>
            <person name="Kai W."/>
            <person name="Kikuchi K."/>
            <person name="Tohari S."/>
            <person name="Chew A.K."/>
            <person name="Tay A."/>
            <person name="Fujiwara A."/>
            <person name="Hosoya S."/>
            <person name="Suetake H."/>
            <person name="Naruse K."/>
            <person name="Brenner S."/>
            <person name="Suzuki Y."/>
            <person name="Venkatesh B."/>
        </authorList>
    </citation>
    <scope>NUCLEOTIDE SEQUENCE [LARGE SCALE GENOMIC DNA]</scope>
</reference>
<dbReference type="PANTHER" id="PTHR46117:SF1">
    <property type="entry name" value="UPSTREAM STIMULATORY FACTOR 1"/>
    <property type="match status" value="1"/>
</dbReference>
<feature type="region of interest" description="Disordered" evidence="7">
    <location>
        <begin position="274"/>
        <end position="329"/>
    </location>
</feature>
<dbReference type="InterPro" id="IPR036638">
    <property type="entry name" value="HLH_DNA-bd_sf"/>
</dbReference>
<comment type="subcellular location">
    <subcellularLocation>
        <location evidence="1">Nucleus</location>
    </subcellularLocation>
</comment>
<accession>A0A3B5K9L0</accession>
<dbReference type="SUPFAM" id="SSF47459">
    <property type="entry name" value="HLH, helix-loop-helix DNA-binding domain"/>
    <property type="match status" value="1"/>
</dbReference>
<dbReference type="CDD" id="cd18924">
    <property type="entry name" value="bHLHzip_USF1"/>
    <property type="match status" value="1"/>
</dbReference>
<evidence type="ECO:0000313" key="9">
    <source>
        <dbReference type="Ensembl" id="ENSTRUP00000050065.2"/>
    </source>
</evidence>
<evidence type="ECO:0000256" key="1">
    <source>
        <dbReference type="ARBA" id="ARBA00004123"/>
    </source>
</evidence>
<dbReference type="InterPro" id="IPR011598">
    <property type="entry name" value="bHLH_dom"/>
</dbReference>
<keyword evidence="5" id="KW-0539">Nucleus</keyword>
<evidence type="ECO:0000259" key="8">
    <source>
        <dbReference type="PROSITE" id="PS50888"/>
    </source>
</evidence>
<evidence type="ECO:0000256" key="5">
    <source>
        <dbReference type="ARBA" id="ARBA00023242"/>
    </source>
</evidence>
<evidence type="ECO:0000256" key="3">
    <source>
        <dbReference type="ARBA" id="ARBA00023125"/>
    </source>
</evidence>
<dbReference type="FunCoup" id="A0A3B5K9L0">
    <property type="interactions" value="91"/>
</dbReference>
<evidence type="ECO:0000256" key="6">
    <source>
        <dbReference type="ARBA" id="ARBA00040037"/>
    </source>
</evidence>
<dbReference type="Gene3D" id="4.10.280.10">
    <property type="entry name" value="Helix-loop-helix DNA-binding domain"/>
    <property type="match status" value="1"/>
</dbReference>
<gene>
    <name evidence="9" type="primary">usf1</name>
</gene>
<dbReference type="Pfam" id="PF00010">
    <property type="entry name" value="HLH"/>
    <property type="match status" value="1"/>
</dbReference>
<keyword evidence="2" id="KW-0805">Transcription regulation</keyword>
<dbReference type="InParanoid" id="A0A3B5K9L0"/>
<reference evidence="9" key="2">
    <citation type="submission" date="2025-08" db="UniProtKB">
        <authorList>
            <consortium name="Ensembl"/>
        </authorList>
    </citation>
    <scope>IDENTIFICATION</scope>
</reference>
<evidence type="ECO:0000256" key="2">
    <source>
        <dbReference type="ARBA" id="ARBA00023015"/>
    </source>
</evidence>
<protein>
    <recommendedName>
        <fullName evidence="6">Upstream stimulatory factor 1</fullName>
    </recommendedName>
</protein>
<keyword evidence="4" id="KW-0804">Transcription</keyword>
<feature type="compositionally biased region" description="Polar residues" evidence="7">
    <location>
        <begin position="285"/>
        <end position="294"/>
    </location>
</feature>
<dbReference type="AlphaFoldDB" id="A0A3B5K9L0"/>
<organism evidence="9 10">
    <name type="scientific">Takifugu rubripes</name>
    <name type="common">Japanese pufferfish</name>
    <name type="synonym">Fugu rubripes</name>
    <dbReference type="NCBI Taxonomy" id="31033"/>
    <lineage>
        <taxon>Eukaryota</taxon>
        <taxon>Metazoa</taxon>
        <taxon>Chordata</taxon>
        <taxon>Craniata</taxon>
        <taxon>Vertebrata</taxon>
        <taxon>Euteleostomi</taxon>
        <taxon>Actinopterygii</taxon>
        <taxon>Neopterygii</taxon>
        <taxon>Teleostei</taxon>
        <taxon>Neoteleostei</taxon>
        <taxon>Acanthomorphata</taxon>
        <taxon>Eupercaria</taxon>
        <taxon>Tetraodontiformes</taxon>
        <taxon>Tetradontoidea</taxon>
        <taxon>Tetraodontidae</taxon>
        <taxon>Takifugu</taxon>
    </lineage>
</organism>
<dbReference type="SMART" id="SM00353">
    <property type="entry name" value="HLH"/>
    <property type="match status" value="1"/>
</dbReference>
<keyword evidence="3" id="KW-0238">DNA-binding</keyword>
<dbReference type="GO" id="GO:0005634">
    <property type="term" value="C:nucleus"/>
    <property type="evidence" value="ECO:0007669"/>
    <property type="project" value="UniProtKB-SubCell"/>
</dbReference>